<dbReference type="PANTHER" id="PTHR43820">
    <property type="entry name" value="HIGH-AFFINITY BRANCHED-CHAIN AMINO ACID TRANSPORT ATP-BINDING PROTEIN LIVF"/>
    <property type="match status" value="1"/>
</dbReference>
<keyword evidence="8" id="KW-1185">Reference proteome</keyword>
<accession>A0A317E766</accession>
<dbReference type="InterPro" id="IPR027417">
    <property type="entry name" value="P-loop_NTPase"/>
</dbReference>
<protein>
    <submittedName>
        <fullName evidence="7">ABC transporter ATP-binding protein</fullName>
    </submittedName>
</protein>
<dbReference type="GO" id="GO:0005524">
    <property type="term" value="F:ATP binding"/>
    <property type="evidence" value="ECO:0007669"/>
    <property type="project" value="UniProtKB-KW"/>
</dbReference>
<name>A0A317E766_9PROT</name>
<dbReference type="GO" id="GO:0015807">
    <property type="term" value="P:L-amino acid transport"/>
    <property type="evidence" value="ECO:0007669"/>
    <property type="project" value="TreeGrafter"/>
</dbReference>
<dbReference type="RefSeq" id="WP_109905474.1">
    <property type="nucleotide sequence ID" value="NZ_QGLE01000005.1"/>
</dbReference>
<dbReference type="AlphaFoldDB" id="A0A317E766"/>
<dbReference type="SUPFAM" id="SSF52540">
    <property type="entry name" value="P-loop containing nucleoside triphosphate hydrolases"/>
    <property type="match status" value="1"/>
</dbReference>
<dbReference type="InterPro" id="IPR052156">
    <property type="entry name" value="BCAA_Transport_ATP-bd_LivF"/>
</dbReference>
<proteinExistence type="inferred from homology"/>
<dbReference type="SMART" id="SM00382">
    <property type="entry name" value="AAA"/>
    <property type="match status" value="1"/>
</dbReference>
<keyword evidence="5" id="KW-0029">Amino-acid transport</keyword>
<evidence type="ECO:0000313" key="7">
    <source>
        <dbReference type="EMBL" id="PWR22849.1"/>
    </source>
</evidence>
<evidence type="ECO:0000256" key="3">
    <source>
        <dbReference type="ARBA" id="ARBA00022741"/>
    </source>
</evidence>
<dbReference type="EMBL" id="QGLE01000005">
    <property type="protein sequence ID" value="PWR22849.1"/>
    <property type="molecule type" value="Genomic_DNA"/>
</dbReference>
<dbReference type="Proteomes" id="UP000245461">
    <property type="component" value="Unassembled WGS sequence"/>
</dbReference>
<keyword evidence="4 7" id="KW-0067">ATP-binding</keyword>
<dbReference type="PANTHER" id="PTHR43820:SF6">
    <property type="entry name" value="ABC TRANSPORTER ATP-BINDING PROTEIN"/>
    <property type="match status" value="1"/>
</dbReference>
<feature type="domain" description="ABC transporter" evidence="6">
    <location>
        <begin position="2"/>
        <end position="234"/>
    </location>
</feature>
<dbReference type="GO" id="GO:0016887">
    <property type="term" value="F:ATP hydrolysis activity"/>
    <property type="evidence" value="ECO:0007669"/>
    <property type="project" value="InterPro"/>
</dbReference>
<evidence type="ECO:0000256" key="2">
    <source>
        <dbReference type="ARBA" id="ARBA00022448"/>
    </source>
</evidence>
<evidence type="ECO:0000256" key="1">
    <source>
        <dbReference type="ARBA" id="ARBA00005417"/>
    </source>
</evidence>
<keyword evidence="3" id="KW-0547">Nucleotide-binding</keyword>
<dbReference type="InterPro" id="IPR017871">
    <property type="entry name" value="ABC_transporter-like_CS"/>
</dbReference>
<dbReference type="Gene3D" id="3.40.50.300">
    <property type="entry name" value="P-loop containing nucleotide triphosphate hydrolases"/>
    <property type="match status" value="1"/>
</dbReference>
<dbReference type="CDD" id="cd03224">
    <property type="entry name" value="ABC_TM1139_LivF_branched"/>
    <property type="match status" value="1"/>
</dbReference>
<evidence type="ECO:0000256" key="4">
    <source>
        <dbReference type="ARBA" id="ARBA00022840"/>
    </source>
</evidence>
<organism evidence="7 8">
    <name type="scientific">Zavarzinia aquatilis</name>
    <dbReference type="NCBI Taxonomy" id="2211142"/>
    <lineage>
        <taxon>Bacteria</taxon>
        <taxon>Pseudomonadati</taxon>
        <taxon>Pseudomonadota</taxon>
        <taxon>Alphaproteobacteria</taxon>
        <taxon>Rhodospirillales</taxon>
        <taxon>Zavarziniaceae</taxon>
        <taxon>Zavarzinia</taxon>
    </lineage>
</organism>
<gene>
    <name evidence="7" type="ORF">DKG74_10520</name>
</gene>
<keyword evidence="2" id="KW-0813">Transport</keyword>
<comment type="caution">
    <text evidence="7">The sequence shown here is derived from an EMBL/GenBank/DDBJ whole genome shotgun (WGS) entry which is preliminary data.</text>
</comment>
<sequence length="237" mass="25771">MLEIDGVSINYGPVSAVRDVSLKVEQGEIVALLGPNGAGKTSLLSAAMGLRPLAAGSIRFKGEDMRRLDTESRVRRGLTLTPEGRKVFANLTVLENLDLGAATRARGADFHADIEMCFELFPILAERRHQTGGSLSGGEQQMLAIARSLMSRPSLLMLDEPSLGLAPRIVGQIFRLIRDLRQRDLTILLVEQNAHEVLRFADRAYVLSTGECRYSGPAARLQEAGALMQAYIGELVA</sequence>
<evidence type="ECO:0000256" key="5">
    <source>
        <dbReference type="ARBA" id="ARBA00022970"/>
    </source>
</evidence>
<dbReference type="InterPro" id="IPR003593">
    <property type="entry name" value="AAA+_ATPase"/>
</dbReference>
<evidence type="ECO:0000313" key="8">
    <source>
        <dbReference type="Proteomes" id="UP000245461"/>
    </source>
</evidence>
<reference evidence="7 8" key="1">
    <citation type="submission" date="2018-05" db="EMBL/GenBank/DDBJ databases">
        <title>Zavarzinia sp. HR-AS.</title>
        <authorList>
            <person name="Lee Y."/>
            <person name="Jeon C.O."/>
        </authorList>
    </citation>
    <scope>NUCLEOTIDE SEQUENCE [LARGE SCALE GENOMIC DNA]</scope>
    <source>
        <strain evidence="7 8">HR-AS</strain>
    </source>
</reference>
<dbReference type="OrthoDB" id="9775250at2"/>
<dbReference type="PROSITE" id="PS00211">
    <property type="entry name" value="ABC_TRANSPORTER_1"/>
    <property type="match status" value="1"/>
</dbReference>
<dbReference type="PROSITE" id="PS50893">
    <property type="entry name" value="ABC_TRANSPORTER_2"/>
    <property type="match status" value="1"/>
</dbReference>
<dbReference type="InterPro" id="IPR003439">
    <property type="entry name" value="ABC_transporter-like_ATP-bd"/>
</dbReference>
<comment type="similarity">
    <text evidence="1">Belongs to the ABC transporter superfamily.</text>
</comment>
<dbReference type="Pfam" id="PF00005">
    <property type="entry name" value="ABC_tran"/>
    <property type="match status" value="1"/>
</dbReference>
<evidence type="ECO:0000259" key="6">
    <source>
        <dbReference type="PROSITE" id="PS50893"/>
    </source>
</evidence>
<dbReference type="GO" id="GO:0015658">
    <property type="term" value="F:branched-chain amino acid transmembrane transporter activity"/>
    <property type="evidence" value="ECO:0007669"/>
    <property type="project" value="TreeGrafter"/>
</dbReference>